<proteinExistence type="predicted"/>
<comment type="caution">
    <text evidence="1">The sequence shown here is derived from an EMBL/GenBank/DDBJ whole genome shotgun (WGS) entry which is preliminary data.</text>
</comment>
<protein>
    <submittedName>
        <fullName evidence="1">Uncharacterized protein</fullName>
    </submittedName>
</protein>
<accession>A0A645CYH3</accession>
<reference evidence="1" key="1">
    <citation type="submission" date="2019-08" db="EMBL/GenBank/DDBJ databases">
        <authorList>
            <person name="Kucharzyk K."/>
            <person name="Murdoch R.W."/>
            <person name="Higgins S."/>
            <person name="Loffler F."/>
        </authorList>
    </citation>
    <scope>NUCLEOTIDE SEQUENCE</scope>
</reference>
<gene>
    <name evidence="1" type="ORF">SDC9_129321</name>
</gene>
<organism evidence="1">
    <name type="scientific">bioreactor metagenome</name>
    <dbReference type="NCBI Taxonomy" id="1076179"/>
    <lineage>
        <taxon>unclassified sequences</taxon>
        <taxon>metagenomes</taxon>
        <taxon>ecological metagenomes</taxon>
    </lineage>
</organism>
<name>A0A645CYH3_9ZZZZ</name>
<sequence length="297" mass="33879">MRLGRFQRTLALFKRHPAVVNLLLCRVQLRFVGVELQQHSVKELCGRLPLCVELALRGVQRRKLPLQVGNLRGVSREGCRVQSGVQLTALRVYGGLACVELVECIRPSDLIIAQSLIVCRKPAVVLRLGVVQRGFVFVNCAPAVVNLLLCFGKSVCRVVQLLLRVGFLRVVFGQAILIFRFRVADLRFRVRDNIVIPRGCQLFHLHFERVFHLSDRMVICIAVDFARRIRIFNVKFRKIVRRKTAKRQIDKRRDLTARELARAALHVEVCGGVRQTYDGVCVIGERIQRVFVILIGD</sequence>
<dbReference type="EMBL" id="VSSQ01031394">
    <property type="protein sequence ID" value="MPM82260.1"/>
    <property type="molecule type" value="Genomic_DNA"/>
</dbReference>
<dbReference type="AlphaFoldDB" id="A0A645CYH3"/>
<evidence type="ECO:0000313" key="1">
    <source>
        <dbReference type="EMBL" id="MPM82260.1"/>
    </source>
</evidence>